<dbReference type="InterPro" id="IPR004800">
    <property type="entry name" value="KdsD/KpsF-type"/>
</dbReference>
<dbReference type="EMBL" id="FOIZ01000002">
    <property type="protein sequence ID" value="SEW42322.1"/>
    <property type="molecule type" value="Genomic_DNA"/>
</dbReference>
<dbReference type="InterPro" id="IPR000644">
    <property type="entry name" value="CBS_dom"/>
</dbReference>
<dbReference type="Proteomes" id="UP000199167">
    <property type="component" value="Unassembled WGS sequence"/>
</dbReference>
<evidence type="ECO:0000259" key="8">
    <source>
        <dbReference type="PROSITE" id="PS51371"/>
    </source>
</evidence>
<dbReference type="CDD" id="cd05014">
    <property type="entry name" value="SIS_Kpsf"/>
    <property type="match status" value="1"/>
</dbReference>
<dbReference type="Pfam" id="PF00571">
    <property type="entry name" value="CBS"/>
    <property type="match status" value="2"/>
</dbReference>
<evidence type="ECO:0000313" key="11">
    <source>
        <dbReference type="Proteomes" id="UP000199167"/>
    </source>
</evidence>
<evidence type="ECO:0000256" key="3">
    <source>
        <dbReference type="ARBA" id="ARBA00023122"/>
    </source>
</evidence>
<dbReference type="GO" id="GO:0005975">
    <property type="term" value="P:carbohydrate metabolic process"/>
    <property type="evidence" value="ECO:0007669"/>
    <property type="project" value="InterPro"/>
</dbReference>
<gene>
    <name evidence="10" type="ORF">SAMN04488515_2951</name>
</gene>
<dbReference type="GO" id="GO:0046872">
    <property type="term" value="F:metal ion binding"/>
    <property type="evidence" value="ECO:0007669"/>
    <property type="project" value="UniProtKB-KW"/>
</dbReference>
<dbReference type="Gene3D" id="3.10.580.10">
    <property type="entry name" value="CBS-domain"/>
    <property type="match status" value="1"/>
</dbReference>
<dbReference type="PANTHER" id="PTHR42745">
    <property type="match status" value="1"/>
</dbReference>
<dbReference type="GO" id="GO:0097367">
    <property type="term" value="F:carbohydrate derivative binding"/>
    <property type="evidence" value="ECO:0007669"/>
    <property type="project" value="InterPro"/>
</dbReference>
<accession>A0A1I0RMH7</accession>
<dbReference type="AlphaFoldDB" id="A0A1I0RMH7"/>
<feature type="domain" description="CBS" evidence="8">
    <location>
        <begin position="201"/>
        <end position="259"/>
    </location>
</feature>
<sequence>MTRHLEIARRVILEEAAGLQALSESIGKGFDDAVELILNAKGRIIVSGIGKSGHIARKIAATLASTGTPAQFVHPAEASHGDLGMVTSDDIVLALSNSGEAPELANLVAYTRRYSIPLIALSSREGSTLATQADIRINIPQLGEACGHGVVPTTSTTMSLAVGDALAIALMEARQFTPSDFRAFHPGGKLGAQLARVADLMHAGDALPLVQRHTPMSDTLLMMSQKGLGVVGVTDADGYLSGIITDGDLRRHMNGLLEMNAGDVMTPNPKTTAPNVLAAEAVGLMNEKNITCLFALNADKTIAGILKIHDCLRAGVV</sequence>
<comment type="similarity">
    <text evidence="1 4">Belongs to the SIS family. GutQ/KpsF subfamily.</text>
</comment>
<evidence type="ECO:0000256" key="1">
    <source>
        <dbReference type="ARBA" id="ARBA00008165"/>
    </source>
</evidence>
<dbReference type="InterPro" id="IPR050986">
    <property type="entry name" value="GutQ/KpsF_isomerases"/>
</dbReference>
<evidence type="ECO:0000256" key="5">
    <source>
        <dbReference type="PIRSR" id="PIRSR004692-2"/>
    </source>
</evidence>
<evidence type="ECO:0000259" key="9">
    <source>
        <dbReference type="PROSITE" id="PS51464"/>
    </source>
</evidence>
<proteinExistence type="inferred from homology"/>
<dbReference type="GO" id="GO:1901135">
    <property type="term" value="P:carbohydrate derivative metabolic process"/>
    <property type="evidence" value="ECO:0007669"/>
    <property type="project" value="InterPro"/>
</dbReference>
<dbReference type="Gene3D" id="3.40.50.10490">
    <property type="entry name" value="Glucose-6-phosphate isomerase like protein, domain 1"/>
    <property type="match status" value="1"/>
</dbReference>
<feature type="binding site" evidence="5">
    <location>
        <position position="74"/>
    </location>
    <ligand>
        <name>Zn(2+)</name>
        <dbReference type="ChEBI" id="CHEBI:29105"/>
    </ligand>
</feature>
<organism evidence="10 11">
    <name type="scientific">Cognatiyoonia koreensis</name>
    <dbReference type="NCBI Taxonomy" id="364200"/>
    <lineage>
        <taxon>Bacteria</taxon>
        <taxon>Pseudomonadati</taxon>
        <taxon>Pseudomonadota</taxon>
        <taxon>Alphaproteobacteria</taxon>
        <taxon>Rhodobacterales</taxon>
        <taxon>Paracoccaceae</taxon>
        <taxon>Cognatiyoonia</taxon>
    </lineage>
</organism>
<keyword evidence="3 7" id="KW-0129">CBS domain</keyword>
<evidence type="ECO:0000313" key="10">
    <source>
        <dbReference type="EMBL" id="SEW42322.1"/>
    </source>
</evidence>
<name>A0A1I0RMH7_9RHOB</name>
<keyword evidence="5" id="KW-0479">Metal-binding</keyword>
<keyword evidence="11" id="KW-1185">Reference proteome</keyword>
<dbReference type="InterPro" id="IPR046348">
    <property type="entry name" value="SIS_dom_sf"/>
</dbReference>
<dbReference type="SUPFAM" id="SSF54631">
    <property type="entry name" value="CBS-domain pair"/>
    <property type="match status" value="1"/>
</dbReference>
<feature type="site" description="Catalytically relevant" evidence="6">
    <location>
        <position position="51"/>
    </location>
</feature>
<evidence type="ECO:0000256" key="6">
    <source>
        <dbReference type="PIRSR" id="PIRSR004692-3"/>
    </source>
</evidence>
<dbReference type="InterPro" id="IPR046342">
    <property type="entry name" value="CBS_dom_sf"/>
</dbReference>
<dbReference type="InterPro" id="IPR001347">
    <property type="entry name" value="SIS_dom"/>
</dbReference>
<dbReference type="Pfam" id="PF01380">
    <property type="entry name" value="SIS"/>
    <property type="match status" value="1"/>
</dbReference>
<feature type="site" description="Catalytically relevant" evidence="6">
    <location>
        <position position="185"/>
    </location>
</feature>
<dbReference type="NCBIfam" id="TIGR00393">
    <property type="entry name" value="kpsF"/>
    <property type="match status" value="1"/>
</dbReference>
<dbReference type="InterPro" id="IPR035474">
    <property type="entry name" value="SIS_Kpsf"/>
</dbReference>
<keyword evidence="5" id="KW-0862">Zinc</keyword>
<protein>
    <submittedName>
        <fullName evidence="10">Arabinose-5-phosphate isomerase</fullName>
    </submittedName>
</protein>
<dbReference type="PROSITE" id="PS51464">
    <property type="entry name" value="SIS"/>
    <property type="match status" value="1"/>
</dbReference>
<dbReference type="PANTHER" id="PTHR42745:SF1">
    <property type="entry name" value="ARABINOSE 5-PHOSPHATE ISOMERASE KDSD"/>
    <property type="match status" value="1"/>
</dbReference>
<feature type="domain" description="CBS" evidence="8">
    <location>
        <begin position="265"/>
        <end position="317"/>
    </location>
</feature>
<feature type="site" description="Catalytically relevant" evidence="6">
    <location>
        <position position="103"/>
    </location>
</feature>
<reference evidence="10 11" key="1">
    <citation type="submission" date="2016-10" db="EMBL/GenBank/DDBJ databases">
        <authorList>
            <person name="de Groot N.N."/>
        </authorList>
    </citation>
    <scope>NUCLEOTIDE SEQUENCE [LARGE SCALE GENOMIC DNA]</scope>
    <source>
        <strain evidence="10 11">DSM 17925</strain>
    </source>
</reference>
<feature type="site" description="Catalytically relevant" evidence="6">
    <location>
        <position position="144"/>
    </location>
</feature>
<dbReference type="RefSeq" id="WP_089996342.1">
    <property type="nucleotide sequence ID" value="NZ_FOIZ01000002.1"/>
</dbReference>
<dbReference type="FunFam" id="3.40.50.10490:FF:000011">
    <property type="entry name" value="Arabinose 5-phosphate isomerase"/>
    <property type="match status" value="1"/>
</dbReference>
<evidence type="ECO:0000256" key="7">
    <source>
        <dbReference type="PROSITE-ProRule" id="PRU00703"/>
    </source>
</evidence>
<dbReference type="GO" id="GO:0019146">
    <property type="term" value="F:arabinose-5-phosphate isomerase activity"/>
    <property type="evidence" value="ECO:0007669"/>
    <property type="project" value="UniProtKB-ARBA"/>
</dbReference>
<keyword evidence="2" id="KW-0677">Repeat</keyword>
<dbReference type="CDD" id="cd04604">
    <property type="entry name" value="CBS_pair_SIS_assoc"/>
    <property type="match status" value="1"/>
</dbReference>
<dbReference type="SUPFAM" id="SSF53697">
    <property type="entry name" value="SIS domain"/>
    <property type="match status" value="1"/>
</dbReference>
<evidence type="ECO:0000256" key="2">
    <source>
        <dbReference type="ARBA" id="ARBA00022737"/>
    </source>
</evidence>
<keyword evidence="10" id="KW-0413">Isomerase</keyword>
<dbReference type="PROSITE" id="PS51371">
    <property type="entry name" value="CBS"/>
    <property type="match status" value="2"/>
</dbReference>
<dbReference type="OrthoDB" id="9762536at2"/>
<dbReference type="PIRSF" id="PIRSF004692">
    <property type="entry name" value="KdsD_KpsF"/>
    <property type="match status" value="1"/>
</dbReference>
<feature type="domain" description="SIS" evidence="9">
    <location>
        <begin position="33"/>
        <end position="176"/>
    </location>
</feature>
<evidence type="ECO:0000256" key="4">
    <source>
        <dbReference type="PIRNR" id="PIRNR004692"/>
    </source>
</evidence>
<dbReference type="STRING" id="364200.SAMN04488515_2951"/>